<reference evidence="2" key="1">
    <citation type="submission" date="2015-04" db="UniProtKB">
        <authorList>
            <consortium name="EnsemblPlants"/>
        </authorList>
    </citation>
    <scope>IDENTIFICATION</scope>
</reference>
<name>A0A0E0A9C0_9ORYZ</name>
<dbReference type="EnsemblPlants" id="OGLUM06G15110.1">
    <property type="protein sequence ID" value="OGLUM06G15110.1"/>
    <property type="gene ID" value="OGLUM06G15110"/>
</dbReference>
<feature type="transmembrane region" description="Helical" evidence="1">
    <location>
        <begin position="20"/>
        <end position="39"/>
    </location>
</feature>
<accession>A0A0E0A9C0</accession>
<organism evidence="2">
    <name type="scientific">Oryza glumipatula</name>
    <dbReference type="NCBI Taxonomy" id="40148"/>
    <lineage>
        <taxon>Eukaryota</taxon>
        <taxon>Viridiplantae</taxon>
        <taxon>Streptophyta</taxon>
        <taxon>Embryophyta</taxon>
        <taxon>Tracheophyta</taxon>
        <taxon>Spermatophyta</taxon>
        <taxon>Magnoliopsida</taxon>
        <taxon>Liliopsida</taxon>
        <taxon>Poales</taxon>
        <taxon>Poaceae</taxon>
        <taxon>BOP clade</taxon>
        <taxon>Oryzoideae</taxon>
        <taxon>Oryzeae</taxon>
        <taxon>Oryzinae</taxon>
        <taxon>Oryza</taxon>
    </lineage>
</organism>
<dbReference type="Proteomes" id="UP000026961">
    <property type="component" value="Chromosome 6"/>
</dbReference>
<evidence type="ECO:0000256" key="1">
    <source>
        <dbReference type="SAM" id="Phobius"/>
    </source>
</evidence>
<dbReference type="AlphaFoldDB" id="A0A0E0A9C0"/>
<keyword evidence="1" id="KW-0472">Membrane</keyword>
<dbReference type="Gramene" id="OGLUM06G15110.1">
    <property type="protein sequence ID" value="OGLUM06G15110.1"/>
    <property type="gene ID" value="OGLUM06G15110"/>
</dbReference>
<evidence type="ECO:0000313" key="2">
    <source>
        <dbReference type="EnsemblPlants" id="OGLUM06G15110.1"/>
    </source>
</evidence>
<protein>
    <submittedName>
        <fullName evidence="2">Uncharacterized protein</fullName>
    </submittedName>
</protein>
<proteinExistence type="predicted"/>
<dbReference type="HOGENOM" id="CLU_2798090_0_0_1"/>
<keyword evidence="1" id="KW-0812">Transmembrane</keyword>
<sequence>MHRVNGNGVVTRGYALESMAMATVAPFMNPIMLVVAAVAKGGNWQAPQRRRGADPISLFLSLSPWASH</sequence>
<keyword evidence="3" id="KW-1185">Reference proteome</keyword>
<evidence type="ECO:0000313" key="3">
    <source>
        <dbReference type="Proteomes" id="UP000026961"/>
    </source>
</evidence>
<reference evidence="2" key="2">
    <citation type="submission" date="2018-05" db="EMBL/GenBank/DDBJ databases">
        <title>OgluRS3 (Oryza glumaepatula Reference Sequence Version 3).</title>
        <authorList>
            <person name="Zhang J."/>
            <person name="Kudrna D."/>
            <person name="Lee S."/>
            <person name="Talag J."/>
            <person name="Welchert J."/>
            <person name="Wing R.A."/>
        </authorList>
    </citation>
    <scope>NUCLEOTIDE SEQUENCE [LARGE SCALE GENOMIC DNA]</scope>
</reference>
<keyword evidence="1" id="KW-1133">Transmembrane helix</keyword>